<dbReference type="KEGG" id="ome:OLMES_4078"/>
<name>A0A1Y0IE87_9GAMM</name>
<keyword evidence="1" id="KW-0808">Transferase</keyword>
<proteinExistence type="predicted"/>
<dbReference type="EMBL" id="CP021425">
    <property type="protein sequence ID" value="ARU58096.1"/>
    <property type="molecule type" value="Genomic_DNA"/>
</dbReference>
<dbReference type="OrthoDB" id="8564590at2"/>
<dbReference type="PANTHER" id="PTHR12083:SF9">
    <property type="entry name" value="BIFUNCTIONAL POLYNUCLEOTIDE PHOSPHATASE_KINASE"/>
    <property type="match status" value="1"/>
</dbReference>
<dbReference type="Gene3D" id="3.40.50.300">
    <property type="entry name" value="P-loop containing nucleotide triphosphate hydrolases"/>
    <property type="match status" value="1"/>
</dbReference>
<gene>
    <name evidence="1" type="ORF">OLMES_4078</name>
</gene>
<accession>A0A1Y0IE87</accession>
<reference evidence="1 2" key="1">
    <citation type="submission" date="2017-05" db="EMBL/GenBank/DDBJ databases">
        <title>Genomic insights into alkan degradation activity of Oleiphilus messinensis.</title>
        <authorList>
            <person name="Kozyavkin S.A."/>
            <person name="Slesarev A.I."/>
            <person name="Golyshin P.N."/>
            <person name="Korzhenkov A."/>
            <person name="Golyshina O.N."/>
            <person name="Toshchakov S.V."/>
        </authorList>
    </citation>
    <scope>NUCLEOTIDE SEQUENCE [LARGE SCALE GENOMIC DNA]</scope>
    <source>
        <strain evidence="1 2">ME102</strain>
    </source>
</reference>
<dbReference type="PIRSF" id="PIRSF037081">
    <property type="entry name" value="P-loop_All4644_prd"/>
    <property type="match status" value="1"/>
</dbReference>
<protein>
    <submittedName>
        <fullName evidence="1">Kinase</fullName>
    </submittedName>
</protein>
<sequence length="148" mass="17044">MDGVILIGVQASGKSSFYQQCFSKTHVRINLDMLKTRARERILLDACLSTMQPVVIDNTNVTELDRAKYIQKFREFGFKIDGYYFSSSVTECLARNGAREGKDCIPDIAIKGTYNKLQIPCYSEGFDNLYFIRLDQEGFIKQEWQDEI</sequence>
<dbReference type="GO" id="GO:0006281">
    <property type="term" value="P:DNA repair"/>
    <property type="evidence" value="ECO:0007669"/>
    <property type="project" value="TreeGrafter"/>
</dbReference>
<keyword evidence="2" id="KW-1185">Reference proteome</keyword>
<dbReference type="InterPro" id="IPR017101">
    <property type="entry name" value="P-loop_ATP/GTP-bd_All4644_prd"/>
</dbReference>
<dbReference type="AlphaFoldDB" id="A0A1Y0IE87"/>
<keyword evidence="1" id="KW-0418">Kinase</keyword>
<dbReference type="GO" id="GO:0003690">
    <property type="term" value="F:double-stranded DNA binding"/>
    <property type="evidence" value="ECO:0007669"/>
    <property type="project" value="TreeGrafter"/>
</dbReference>
<dbReference type="InterPro" id="IPR027417">
    <property type="entry name" value="P-loop_NTPase"/>
</dbReference>
<organism evidence="1 2">
    <name type="scientific">Oleiphilus messinensis</name>
    <dbReference type="NCBI Taxonomy" id="141451"/>
    <lineage>
        <taxon>Bacteria</taxon>
        <taxon>Pseudomonadati</taxon>
        <taxon>Pseudomonadota</taxon>
        <taxon>Gammaproteobacteria</taxon>
        <taxon>Oceanospirillales</taxon>
        <taxon>Oleiphilaceae</taxon>
        <taxon>Oleiphilus</taxon>
    </lineage>
</organism>
<evidence type="ECO:0000313" key="1">
    <source>
        <dbReference type="EMBL" id="ARU58096.1"/>
    </source>
</evidence>
<dbReference type="SUPFAM" id="SSF52540">
    <property type="entry name" value="P-loop containing nucleoside triphosphate hydrolases"/>
    <property type="match status" value="1"/>
</dbReference>
<dbReference type="PANTHER" id="PTHR12083">
    <property type="entry name" value="BIFUNCTIONAL POLYNUCLEOTIDE PHOSPHATASE/KINASE"/>
    <property type="match status" value="1"/>
</dbReference>
<dbReference type="Proteomes" id="UP000196027">
    <property type="component" value="Chromosome"/>
</dbReference>
<dbReference type="Pfam" id="PF13671">
    <property type="entry name" value="AAA_33"/>
    <property type="match status" value="1"/>
</dbReference>
<evidence type="ECO:0000313" key="2">
    <source>
        <dbReference type="Proteomes" id="UP000196027"/>
    </source>
</evidence>
<dbReference type="RefSeq" id="WP_087462913.1">
    <property type="nucleotide sequence ID" value="NZ_CP021425.1"/>
</dbReference>
<dbReference type="GO" id="GO:0046403">
    <property type="term" value="F:polynucleotide 3'-phosphatase activity"/>
    <property type="evidence" value="ECO:0007669"/>
    <property type="project" value="TreeGrafter"/>
</dbReference>
<dbReference type="GO" id="GO:0046404">
    <property type="term" value="F:ATP-dependent polydeoxyribonucleotide 5'-hydroxyl-kinase activity"/>
    <property type="evidence" value="ECO:0007669"/>
    <property type="project" value="TreeGrafter"/>
</dbReference>